<dbReference type="PaxDb" id="4113-PGSC0003DMT400095103"/>
<dbReference type="InParanoid" id="M1DVL2"/>
<dbReference type="Proteomes" id="UP000011115">
    <property type="component" value="Unassembled WGS sequence"/>
</dbReference>
<sequence length="143" mass="16521">MCARHIWSNWHVQWKGEERRKQFWRCSKSTFEVKFREEVHAMTKLVFPLSRELLNPLSSHSPHSSAHLFGDSQMETTAGVDVEMIIDSSPVVSIPQKKGKSTHLHTPPRKKKRTTLIDSNPTDGNNGRETSQIWDHFAKFIAK</sequence>
<evidence type="ECO:0000313" key="3">
    <source>
        <dbReference type="Proteomes" id="UP000011115"/>
    </source>
</evidence>
<evidence type="ECO:0000256" key="1">
    <source>
        <dbReference type="SAM" id="MobiDB-lite"/>
    </source>
</evidence>
<evidence type="ECO:0000313" key="2">
    <source>
        <dbReference type="EnsemblPlants" id="PGSC0003DMT400095103"/>
    </source>
</evidence>
<accession>M1DVL2</accession>
<name>M1DVL2_SOLTU</name>
<dbReference type="EnsemblPlants" id="PGSC0003DMT400095103">
    <property type="protein sequence ID" value="PGSC0003DMT400095103"/>
    <property type="gene ID" value="PGSC0003DMG400044674"/>
</dbReference>
<feature type="compositionally biased region" description="Basic residues" evidence="1">
    <location>
        <begin position="97"/>
        <end position="114"/>
    </location>
</feature>
<dbReference type="HOGENOM" id="CLU_1809635_0_0_1"/>
<dbReference type="Gramene" id="PGSC0003DMT400095103">
    <property type="protein sequence ID" value="PGSC0003DMT400095103"/>
    <property type="gene ID" value="PGSC0003DMG400044674"/>
</dbReference>
<feature type="compositionally biased region" description="Polar residues" evidence="1">
    <location>
        <begin position="116"/>
        <end position="130"/>
    </location>
</feature>
<keyword evidence="3" id="KW-1185">Reference proteome</keyword>
<organism evidence="2 3">
    <name type="scientific">Solanum tuberosum</name>
    <name type="common">Potato</name>
    <dbReference type="NCBI Taxonomy" id="4113"/>
    <lineage>
        <taxon>Eukaryota</taxon>
        <taxon>Viridiplantae</taxon>
        <taxon>Streptophyta</taxon>
        <taxon>Embryophyta</taxon>
        <taxon>Tracheophyta</taxon>
        <taxon>Spermatophyta</taxon>
        <taxon>Magnoliopsida</taxon>
        <taxon>eudicotyledons</taxon>
        <taxon>Gunneridae</taxon>
        <taxon>Pentapetalae</taxon>
        <taxon>asterids</taxon>
        <taxon>lamiids</taxon>
        <taxon>Solanales</taxon>
        <taxon>Solanaceae</taxon>
        <taxon>Solanoideae</taxon>
        <taxon>Solaneae</taxon>
        <taxon>Solanum</taxon>
    </lineage>
</organism>
<protein>
    <submittedName>
        <fullName evidence="2">Gag-pol polyprotein</fullName>
    </submittedName>
</protein>
<proteinExistence type="predicted"/>
<reference evidence="2" key="2">
    <citation type="submission" date="2015-06" db="UniProtKB">
        <authorList>
            <consortium name="EnsemblPlants"/>
        </authorList>
    </citation>
    <scope>IDENTIFICATION</scope>
    <source>
        <strain evidence="2">DM1-3 516 R44</strain>
    </source>
</reference>
<reference evidence="3" key="1">
    <citation type="journal article" date="2011" name="Nature">
        <title>Genome sequence and analysis of the tuber crop potato.</title>
        <authorList>
            <consortium name="The Potato Genome Sequencing Consortium"/>
        </authorList>
    </citation>
    <scope>NUCLEOTIDE SEQUENCE [LARGE SCALE GENOMIC DNA]</scope>
    <source>
        <strain evidence="3">cv. DM1-3 516 R44</strain>
    </source>
</reference>
<dbReference type="AlphaFoldDB" id="M1DVL2"/>
<feature type="region of interest" description="Disordered" evidence="1">
    <location>
        <begin position="94"/>
        <end position="130"/>
    </location>
</feature>